<dbReference type="Proteomes" id="UP001154240">
    <property type="component" value="Unassembled WGS sequence"/>
</dbReference>
<reference evidence="4" key="1">
    <citation type="journal article" date="2022" name="bioRxiv">
        <title>Thiovibrio frasassiensisgen. nov., sp. nov., an autotrophic, elemental sulfur disproportionating bacterium isolated from sulfidic karst sediment, and proposal of Thiovibrionaceae fam. nov.</title>
        <authorList>
            <person name="Aronson H."/>
            <person name="Thomas C."/>
            <person name="Bhattacharyya M."/>
            <person name="Eckstein S."/>
            <person name="Jensen S."/>
            <person name="Barco R."/>
            <person name="Macalady J."/>
            <person name="Amend J."/>
        </authorList>
    </citation>
    <scope>NUCLEOTIDE SEQUENCE</scope>
    <source>
        <strain evidence="4">RS19-109</strain>
    </source>
</reference>
<dbReference type="InterPro" id="IPR000595">
    <property type="entry name" value="cNMP-bd_dom"/>
</dbReference>
<evidence type="ECO:0000313" key="4">
    <source>
        <dbReference type="EMBL" id="MDG4475230.1"/>
    </source>
</evidence>
<reference evidence="4" key="2">
    <citation type="submission" date="2022-10" db="EMBL/GenBank/DDBJ databases">
        <authorList>
            <person name="Aronson H.S."/>
        </authorList>
    </citation>
    <scope>NUCLEOTIDE SEQUENCE</scope>
    <source>
        <strain evidence="4">RS19-109</strain>
    </source>
</reference>
<dbReference type="Gene3D" id="2.60.120.10">
    <property type="entry name" value="Jelly Rolls"/>
    <property type="match status" value="1"/>
</dbReference>
<organism evidence="4 5">
    <name type="scientific">Thiovibrio frasassiensis</name>
    <dbReference type="NCBI Taxonomy" id="2984131"/>
    <lineage>
        <taxon>Bacteria</taxon>
        <taxon>Pseudomonadati</taxon>
        <taxon>Thermodesulfobacteriota</taxon>
        <taxon>Desulfobulbia</taxon>
        <taxon>Desulfobulbales</taxon>
        <taxon>Thiovibrionaceae</taxon>
        <taxon>Thiovibrio</taxon>
    </lineage>
</organism>
<dbReference type="PANTHER" id="PTHR33525:SF6">
    <property type="entry name" value="HDOD DOMAIN-CONTAINING PROTEIN"/>
    <property type="match status" value="1"/>
</dbReference>
<proteinExistence type="predicted"/>
<dbReference type="PANTHER" id="PTHR33525">
    <property type="match status" value="1"/>
</dbReference>
<dbReference type="Pfam" id="PF00027">
    <property type="entry name" value="cNMP_binding"/>
    <property type="match status" value="1"/>
</dbReference>
<dbReference type="Pfam" id="PF08668">
    <property type="entry name" value="HDOD"/>
    <property type="match status" value="1"/>
</dbReference>
<dbReference type="InterPro" id="IPR018490">
    <property type="entry name" value="cNMP-bd_dom_sf"/>
</dbReference>
<dbReference type="InterPro" id="IPR018488">
    <property type="entry name" value="cNMP-bd_CS"/>
</dbReference>
<dbReference type="SUPFAM" id="SSF51206">
    <property type="entry name" value="cAMP-binding domain-like"/>
    <property type="match status" value="1"/>
</dbReference>
<dbReference type="Gene3D" id="1.10.3210.10">
    <property type="entry name" value="Hypothetical protein af1432"/>
    <property type="match status" value="1"/>
</dbReference>
<evidence type="ECO:0000313" key="5">
    <source>
        <dbReference type="Proteomes" id="UP001154240"/>
    </source>
</evidence>
<dbReference type="PROSITE" id="PS00889">
    <property type="entry name" value="CNMP_BINDING_2"/>
    <property type="match status" value="1"/>
</dbReference>
<name>A0A9X4MFF3_9BACT</name>
<dbReference type="InterPro" id="IPR014710">
    <property type="entry name" value="RmlC-like_jellyroll"/>
</dbReference>
<accession>A0A9X4MFF3</accession>
<dbReference type="InterPro" id="IPR052340">
    <property type="entry name" value="RNase_Y/CdgJ"/>
</dbReference>
<evidence type="ECO:0000256" key="1">
    <source>
        <dbReference type="SAM" id="MobiDB-lite"/>
    </source>
</evidence>
<evidence type="ECO:0000259" key="3">
    <source>
        <dbReference type="PROSITE" id="PS51833"/>
    </source>
</evidence>
<feature type="domain" description="Cyclic nucleotide-binding" evidence="2">
    <location>
        <begin position="24"/>
        <end position="120"/>
    </location>
</feature>
<dbReference type="InterPro" id="IPR013976">
    <property type="entry name" value="HDOD"/>
</dbReference>
<comment type="caution">
    <text evidence="4">The sequence shown here is derived from an EMBL/GenBank/DDBJ whole genome shotgun (WGS) entry which is preliminary data.</text>
</comment>
<dbReference type="AlphaFoldDB" id="A0A9X4MFF3"/>
<keyword evidence="5" id="KW-1185">Reference proteome</keyword>
<sequence length="513" mass="57249">MASGKKNKEIDLEEQIEFLKKVHFFHGFDDHELKQFLQVSKWLRVPANTVIIKENTTERAFYILVRGEVRVEKRLPGKEKPILLTNLGTGDCFGEMALVTEIRRTADVVASTESFILRVEPEIVSTSNVFLQLKFYKRFCERLVARLDLANKRVAGRDGEEAKPSILQKVLSDGDLVEAEEEVGKPPVKPSPVIDRSDKEQRARASLTLPPLPDKEQRLTPAKLHHRVHPEAVLPVNPAVAAELSRMMKGSGGLDNTRRLADLISLDPVLSCRVIQTANSPFYRRANMVGTVPLAMVIIGVKPVQEVLLDTIRAAKSVQGFSGVTLVAKDFWQHAVVVGRIAEMLRDVIRLNTSADLYLCGLLHDLGMLVLDGISPNFYPQYAQPSEEMQDVVRVEKEYIGVDHGQAGVWLAEGIGLPQPYLDVMHFHHQPEKATTNQLPVAMVNLANIFASMKGACLGQPEVTEQDAVRSFSWAVIQEYHRPFQEVSVPQFVNSFSAELDKTWAGITGDILL</sequence>
<evidence type="ECO:0000259" key="2">
    <source>
        <dbReference type="PROSITE" id="PS50042"/>
    </source>
</evidence>
<dbReference type="PROSITE" id="PS51833">
    <property type="entry name" value="HDOD"/>
    <property type="match status" value="1"/>
</dbReference>
<dbReference type="PROSITE" id="PS50042">
    <property type="entry name" value="CNMP_BINDING_3"/>
    <property type="match status" value="1"/>
</dbReference>
<feature type="region of interest" description="Disordered" evidence="1">
    <location>
        <begin position="179"/>
        <end position="203"/>
    </location>
</feature>
<dbReference type="CDD" id="cd00038">
    <property type="entry name" value="CAP_ED"/>
    <property type="match status" value="1"/>
</dbReference>
<dbReference type="SMART" id="SM00100">
    <property type="entry name" value="cNMP"/>
    <property type="match status" value="1"/>
</dbReference>
<feature type="domain" description="HDOD" evidence="3">
    <location>
        <begin position="234"/>
        <end position="431"/>
    </location>
</feature>
<dbReference type="RefSeq" id="WP_307632205.1">
    <property type="nucleotide sequence ID" value="NZ_JAPHEH010000001.1"/>
</dbReference>
<dbReference type="SUPFAM" id="SSF109604">
    <property type="entry name" value="HD-domain/PDEase-like"/>
    <property type="match status" value="1"/>
</dbReference>
<protein>
    <submittedName>
        <fullName evidence="4">HDOD domain-containing protein</fullName>
    </submittedName>
</protein>
<gene>
    <name evidence="4" type="ORF">OLX77_03535</name>
</gene>
<dbReference type="EMBL" id="JAPHEH010000001">
    <property type="protein sequence ID" value="MDG4475230.1"/>
    <property type="molecule type" value="Genomic_DNA"/>
</dbReference>